<feature type="compositionally biased region" description="Basic residues" evidence="3">
    <location>
        <begin position="40"/>
        <end position="50"/>
    </location>
</feature>
<feature type="transmembrane region" description="Helical" evidence="4">
    <location>
        <begin position="431"/>
        <end position="453"/>
    </location>
</feature>
<dbReference type="Proteomes" id="UP001432209">
    <property type="component" value="Chromosome"/>
</dbReference>
<dbReference type="GO" id="GO:0016746">
    <property type="term" value="F:acyltransferase activity"/>
    <property type="evidence" value="ECO:0007669"/>
    <property type="project" value="UniProtKB-KW"/>
</dbReference>
<dbReference type="EMBL" id="CP109495">
    <property type="protein sequence ID" value="WUX52160.1"/>
    <property type="molecule type" value="Genomic_DNA"/>
</dbReference>
<organism evidence="6 7">
    <name type="scientific">Streptomyces niveus</name>
    <name type="common">Streptomyces spheroides</name>
    <dbReference type="NCBI Taxonomy" id="193462"/>
    <lineage>
        <taxon>Bacteria</taxon>
        <taxon>Bacillati</taxon>
        <taxon>Actinomycetota</taxon>
        <taxon>Actinomycetes</taxon>
        <taxon>Kitasatosporales</taxon>
        <taxon>Streptomycetaceae</taxon>
        <taxon>Streptomyces</taxon>
    </lineage>
</organism>
<proteinExistence type="predicted"/>
<accession>A0ABZ2A4D0</accession>
<dbReference type="RefSeq" id="WP_329075832.1">
    <property type="nucleotide sequence ID" value="NZ_CP109495.1"/>
</dbReference>
<gene>
    <name evidence="6" type="ORF">OG442_11870</name>
</gene>
<name>A0ABZ2A4D0_STRNV</name>
<keyword evidence="7" id="KW-1185">Reference proteome</keyword>
<sequence>MPRRLRRRAAVAGHRRGRGRGGTGVALAFAAGPSGERCGRGARRRGRGRRTVSVGPGGPGAAPTAALCPSRHGAVLRRALWWLVLTVTGGVRRHGQLPPRGCVVVANHSSHADTAALLAALDARHRPAIGAAADYWFASPWRRRVCRVLAAGFPVRRTGGGMDDLLSMADGLRAGRAVVLFPEGTRGADGEVGAFHRGALVLAERAGVPVVPVAIVGTDRLLPKHGRLRSSPVRVRIGEPLPPSATPQDARAAVAALRARTPAEPLRDSPVRRRVAAVAASRLGLLLAFVWACAEALSWPLMPELLLGIACVAVPRAALRLSFAALAGSLAGGLLALQLANTGLQLPAPLTTDRMRAEVRQELAAESASAVRHQPWNGIPFKVYAAEAGHADVPAADWFVESAQARGGRTLTVGAAFAVLGLLLCRFRRHYGAYVALLGAGFAAGLSLVVAGWS</sequence>
<keyword evidence="4" id="KW-0812">Transmembrane</keyword>
<evidence type="ECO:0000259" key="5">
    <source>
        <dbReference type="SMART" id="SM00563"/>
    </source>
</evidence>
<feature type="transmembrane region" description="Helical" evidence="4">
    <location>
        <begin position="321"/>
        <end position="340"/>
    </location>
</feature>
<feature type="region of interest" description="Disordered" evidence="3">
    <location>
        <begin position="1"/>
        <end position="24"/>
    </location>
</feature>
<feature type="transmembrane region" description="Helical" evidence="4">
    <location>
        <begin position="407"/>
        <end position="424"/>
    </location>
</feature>
<evidence type="ECO:0000313" key="6">
    <source>
        <dbReference type="EMBL" id="WUX52160.1"/>
    </source>
</evidence>
<dbReference type="InterPro" id="IPR002123">
    <property type="entry name" value="Plipid/glycerol_acylTrfase"/>
</dbReference>
<keyword evidence="1" id="KW-0808">Transferase</keyword>
<dbReference type="CDD" id="cd07989">
    <property type="entry name" value="LPLAT_AGPAT-like"/>
    <property type="match status" value="1"/>
</dbReference>
<evidence type="ECO:0000313" key="7">
    <source>
        <dbReference type="Proteomes" id="UP001432209"/>
    </source>
</evidence>
<feature type="compositionally biased region" description="Basic residues" evidence="3">
    <location>
        <begin position="1"/>
        <end position="19"/>
    </location>
</feature>
<dbReference type="SMART" id="SM00563">
    <property type="entry name" value="PlsC"/>
    <property type="match status" value="1"/>
</dbReference>
<reference evidence="6" key="1">
    <citation type="submission" date="2022-10" db="EMBL/GenBank/DDBJ databases">
        <title>The complete genomes of actinobacterial strains from the NBC collection.</title>
        <authorList>
            <person name="Joergensen T.S."/>
            <person name="Alvarez Arevalo M."/>
            <person name="Sterndorff E.B."/>
            <person name="Faurdal D."/>
            <person name="Vuksanovic O."/>
            <person name="Mourched A.-S."/>
            <person name="Charusanti P."/>
            <person name="Shaw S."/>
            <person name="Blin K."/>
            <person name="Weber T."/>
        </authorList>
    </citation>
    <scope>NUCLEOTIDE SEQUENCE</scope>
    <source>
        <strain evidence="6">NBC_01432</strain>
    </source>
</reference>
<keyword evidence="4" id="KW-1133">Transmembrane helix</keyword>
<evidence type="ECO:0000256" key="1">
    <source>
        <dbReference type="ARBA" id="ARBA00022679"/>
    </source>
</evidence>
<evidence type="ECO:0000256" key="3">
    <source>
        <dbReference type="SAM" id="MobiDB-lite"/>
    </source>
</evidence>
<keyword evidence="2 6" id="KW-0012">Acyltransferase</keyword>
<evidence type="ECO:0000256" key="2">
    <source>
        <dbReference type="ARBA" id="ARBA00023315"/>
    </source>
</evidence>
<feature type="domain" description="Phospholipid/glycerol acyltransferase" evidence="5">
    <location>
        <begin position="102"/>
        <end position="218"/>
    </location>
</feature>
<keyword evidence="4" id="KW-0472">Membrane</keyword>
<feature type="region of interest" description="Disordered" evidence="3">
    <location>
        <begin position="36"/>
        <end position="65"/>
    </location>
</feature>
<evidence type="ECO:0000256" key="4">
    <source>
        <dbReference type="SAM" id="Phobius"/>
    </source>
</evidence>
<dbReference type="Pfam" id="PF01553">
    <property type="entry name" value="Acyltransferase"/>
    <property type="match status" value="1"/>
</dbReference>
<protein>
    <submittedName>
        <fullName evidence="6">1-acyl-sn-glycerol-3-phosphate acyltransferase</fullName>
    </submittedName>
</protein>
<dbReference type="PANTHER" id="PTHR10434:SF66">
    <property type="entry name" value="PHOSPHOLIPID_GLYCEROL ACYLTRANSFERASE DOMAIN-CONTAINING PROTEIN"/>
    <property type="match status" value="1"/>
</dbReference>
<dbReference type="SUPFAM" id="SSF69593">
    <property type="entry name" value="Glycerol-3-phosphate (1)-acyltransferase"/>
    <property type="match status" value="1"/>
</dbReference>
<dbReference type="PANTHER" id="PTHR10434">
    <property type="entry name" value="1-ACYL-SN-GLYCEROL-3-PHOSPHATE ACYLTRANSFERASE"/>
    <property type="match status" value="1"/>
</dbReference>